<keyword evidence="10" id="KW-1185">Reference proteome</keyword>
<proteinExistence type="inferred from homology"/>
<dbReference type="SUPFAM" id="SSF56176">
    <property type="entry name" value="FAD-binding/transporter-associated domain-like"/>
    <property type="match status" value="1"/>
</dbReference>
<dbReference type="GO" id="GO:0016491">
    <property type="term" value="F:oxidoreductase activity"/>
    <property type="evidence" value="ECO:0007669"/>
    <property type="project" value="InterPro"/>
</dbReference>
<keyword evidence="5" id="KW-0274">FAD</keyword>
<keyword evidence="6" id="KW-1015">Disulfide bond</keyword>
<dbReference type="Proteomes" id="UP001141806">
    <property type="component" value="Unassembled WGS sequence"/>
</dbReference>
<dbReference type="Pfam" id="PF01565">
    <property type="entry name" value="FAD_binding_4"/>
    <property type="match status" value="1"/>
</dbReference>
<evidence type="ECO:0000259" key="8">
    <source>
        <dbReference type="PROSITE" id="PS51387"/>
    </source>
</evidence>
<accession>A0A9Q0H6C3</accession>
<feature type="domain" description="FAD-binding PCMH-type" evidence="8">
    <location>
        <begin position="54"/>
        <end position="228"/>
    </location>
</feature>
<comment type="cofactor">
    <cofactor evidence="1">
        <name>FAD</name>
        <dbReference type="ChEBI" id="CHEBI:57692"/>
    </cofactor>
</comment>
<evidence type="ECO:0000256" key="1">
    <source>
        <dbReference type="ARBA" id="ARBA00001974"/>
    </source>
</evidence>
<evidence type="ECO:0000256" key="5">
    <source>
        <dbReference type="ARBA" id="ARBA00022827"/>
    </source>
</evidence>
<reference evidence="9" key="1">
    <citation type="journal article" date="2023" name="Plant J.">
        <title>The genome of the king protea, Protea cynaroides.</title>
        <authorList>
            <person name="Chang J."/>
            <person name="Duong T.A."/>
            <person name="Schoeman C."/>
            <person name="Ma X."/>
            <person name="Roodt D."/>
            <person name="Barker N."/>
            <person name="Li Z."/>
            <person name="Van de Peer Y."/>
            <person name="Mizrachi E."/>
        </authorList>
    </citation>
    <scope>NUCLEOTIDE SEQUENCE</scope>
    <source>
        <tissue evidence="9">Young leaves</tissue>
    </source>
</reference>
<evidence type="ECO:0000256" key="6">
    <source>
        <dbReference type="ARBA" id="ARBA00023157"/>
    </source>
</evidence>
<dbReference type="InterPro" id="IPR016166">
    <property type="entry name" value="FAD-bd_PCMH"/>
</dbReference>
<dbReference type="InterPro" id="IPR016167">
    <property type="entry name" value="FAD-bd_PCMH_sub1"/>
</dbReference>
<evidence type="ECO:0000313" key="9">
    <source>
        <dbReference type="EMBL" id="KAJ4960373.1"/>
    </source>
</evidence>
<protein>
    <recommendedName>
        <fullName evidence="8">FAD-binding PCMH-type domain-containing protein</fullName>
    </recommendedName>
</protein>
<name>A0A9Q0H6C3_9MAGN</name>
<dbReference type="OrthoDB" id="407275at2759"/>
<comment type="caution">
    <text evidence="9">The sequence shown here is derived from an EMBL/GenBank/DDBJ whole genome shotgun (WGS) entry which is preliminary data.</text>
</comment>
<dbReference type="EMBL" id="JAMYWD010000009">
    <property type="protein sequence ID" value="KAJ4960373.1"/>
    <property type="molecule type" value="Genomic_DNA"/>
</dbReference>
<keyword evidence="4" id="KW-0732">Signal</keyword>
<dbReference type="PROSITE" id="PS51387">
    <property type="entry name" value="FAD_PCMH"/>
    <property type="match status" value="1"/>
</dbReference>
<keyword evidence="7" id="KW-0325">Glycoprotein</keyword>
<sequence>MATSRSEDIYENFRQSFTSKSSIPISQVLYTPNNPSYLAVLNAAAQNPRFATPQTPKPLLIVTPWTASHVQMAVSCSRKYGLHIRTRSGGHDYEGLSYVTDVPFILLDLVNLRSVDVNLVDNTAWVQAGAILGEVYYRIAEKSRTLAIPAGLCPTVGVGGHVSGGGYGTLMRKYGLAADNVIDAQMVDANGKLLDRASMGEDLFWAIRGGGGASFGIILSWKFKLVSVPPIVTVFRLNKTLGEGAIKLLHRFQYVAPDVPNDLFLRAVINSLPDLKGDEKVTALFDSLFLGSADKLLPIMDEKFPELGLKREDCIEMSWIEQTLYFFWFPLGTPLDTLLGRTVNGSIYKGKSDYVLEPISEIGLEGLWRKLTDDDIELGQVIFTPYGGRMSEISESETPFPHREGTLLMIHYLALWNEEGITAFNKHMSWIKELHSYMTPHVSQSPRLAVFNYKDLDLGANPKIGLTSYTQAKVWGHKYFKTNFERLVQVKSKVDPSNFFTNELSIPAFRSHY</sequence>
<dbReference type="PANTHER" id="PTHR32448">
    <property type="entry name" value="OS08G0158400 PROTEIN"/>
    <property type="match status" value="1"/>
</dbReference>
<evidence type="ECO:0000313" key="10">
    <source>
        <dbReference type="Proteomes" id="UP001141806"/>
    </source>
</evidence>
<keyword evidence="3" id="KW-0285">Flavoprotein</keyword>
<dbReference type="Gene3D" id="3.30.465.10">
    <property type="match status" value="1"/>
</dbReference>
<comment type="similarity">
    <text evidence="2">Belongs to the oxygen-dependent FAD-linked oxidoreductase family.</text>
</comment>
<dbReference type="InterPro" id="IPR012951">
    <property type="entry name" value="BBE"/>
</dbReference>
<dbReference type="InterPro" id="IPR036318">
    <property type="entry name" value="FAD-bd_PCMH-like_sf"/>
</dbReference>
<dbReference type="GO" id="GO:0071949">
    <property type="term" value="F:FAD binding"/>
    <property type="evidence" value="ECO:0007669"/>
    <property type="project" value="InterPro"/>
</dbReference>
<dbReference type="FunFam" id="3.30.43.10:FF:000004">
    <property type="entry name" value="Berberine bridge enzyme-like 15"/>
    <property type="match status" value="1"/>
</dbReference>
<dbReference type="Gene3D" id="3.40.462.20">
    <property type="match status" value="1"/>
</dbReference>
<evidence type="ECO:0000256" key="2">
    <source>
        <dbReference type="ARBA" id="ARBA00005466"/>
    </source>
</evidence>
<dbReference type="Pfam" id="PF08031">
    <property type="entry name" value="BBE"/>
    <property type="match status" value="1"/>
</dbReference>
<evidence type="ECO:0000256" key="3">
    <source>
        <dbReference type="ARBA" id="ARBA00022630"/>
    </source>
</evidence>
<evidence type="ECO:0000256" key="7">
    <source>
        <dbReference type="ARBA" id="ARBA00023180"/>
    </source>
</evidence>
<dbReference type="AlphaFoldDB" id="A0A9Q0H6C3"/>
<dbReference type="InterPro" id="IPR006094">
    <property type="entry name" value="Oxid_FAD_bind_N"/>
</dbReference>
<dbReference type="Gene3D" id="3.30.43.10">
    <property type="entry name" value="Uridine Diphospho-n-acetylenolpyruvylglucosamine Reductase, domain 2"/>
    <property type="match status" value="1"/>
</dbReference>
<gene>
    <name evidence="9" type="ORF">NE237_020283</name>
</gene>
<dbReference type="InterPro" id="IPR016169">
    <property type="entry name" value="FAD-bd_PCMH_sub2"/>
</dbReference>
<evidence type="ECO:0000256" key="4">
    <source>
        <dbReference type="ARBA" id="ARBA00022729"/>
    </source>
</evidence>
<organism evidence="9 10">
    <name type="scientific">Protea cynaroides</name>
    <dbReference type="NCBI Taxonomy" id="273540"/>
    <lineage>
        <taxon>Eukaryota</taxon>
        <taxon>Viridiplantae</taxon>
        <taxon>Streptophyta</taxon>
        <taxon>Embryophyta</taxon>
        <taxon>Tracheophyta</taxon>
        <taxon>Spermatophyta</taxon>
        <taxon>Magnoliopsida</taxon>
        <taxon>Proteales</taxon>
        <taxon>Proteaceae</taxon>
        <taxon>Protea</taxon>
    </lineage>
</organism>